<dbReference type="RefSeq" id="WP_204040233.1">
    <property type="nucleotide sequence ID" value="NZ_BOOA01000010.1"/>
</dbReference>
<dbReference type="Gene3D" id="2.40.50.100">
    <property type="match status" value="1"/>
</dbReference>
<evidence type="ECO:0000256" key="4">
    <source>
        <dbReference type="PIRSR" id="PIRSR617453-50"/>
    </source>
</evidence>
<evidence type="ECO:0000256" key="3">
    <source>
        <dbReference type="HAMAP-Rule" id="MF_00272"/>
    </source>
</evidence>
<sequence length="124" mass="12776">MTVPSHLRYTAEHEWVDLAGGVATVGITAYAAEALGDVVYVELPEAGSAIRAGAVCGEIESTKSVSDLFAPVDGEITEVNEAVVADPGVLNGDPYAGGWLFRVRVTGSPELLGADAYTALIRGA</sequence>
<dbReference type="InterPro" id="IPR033753">
    <property type="entry name" value="GCV_H/Fam206"/>
</dbReference>
<comment type="function">
    <text evidence="3">The glycine cleavage system catalyzes the degradation of glycine. The H protein shuttles the methylamine group of glycine from the P protein to the T protein.</text>
</comment>
<keyword evidence="2 3" id="KW-0450">Lipoyl</keyword>
<dbReference type="InterPro" id="IPR017453">
    <property type="entry name" value="GCV_H_sub"/>
</dbReference>
<comment type="cofactor">
    <cofactor evidence="3">
        <name>(R)-lipoate</name>
        <dbReference type="ChEBI" id="CHEBI:83088"/>
    </cofactor>
    <text evidence="3">Binds 1 lipoyl cofactor covalently.</text>
</comment>
<reference evidence="6" key="1">
    <citation type="submission" date="2021-01" db="EMBL/GenBank/DDBJ databases">
        <title>Whole genome shotgun sequence of Acrocarpospora phusangensis NBRC 108782.</title>
        <authorList>
            <person name="Komaki H."/>
            <person name="Tamura T."/>
        </authorList>
    </citation>
    <scope>NUCLEOTIDE SEQUENCE</scope>
    <source>
        <strain evidence="6">NBRC 108782</strain>
    </source>
</reference>
<evidence type="ECO:0000313" key="6">
    <source>
        <dbReference type="EMBL" id="GIH23418.1"/>
    </source>
</evidence>
<keyword evidence="7" id="KW-1185">Reference proteome</keyword>
<protein>
    <recommendedName>
        <fullName evidence="3">Glycine cleavage system H protein</fullName>
    </recommendedName>
</protein>
<dbReference type="NCBIfam" id="NF002270">
    <property type="entry name" value="PRK01202.1"/>
    <property type="match status" value="1"/>
</dbReference>
<dbReference type="InterPro" id="IPR000089">
    <property type="entry name" value="Biotin_lipoyl"/>
</dbReference>
<feature type="modified residue" description="N6-lipoyllysine" evidence="3 4">
    <location>
        <position position="63"/>
    </location>
</feature>
<accession>A0A919UML2</accession>
<dbReference type="GO" id="GO:0019464">
    <property type="term" value="P:glycine decarboxylation via glycine cleavage system"/>
    <property type="evidence" value="ECO:0007669"/>
    <property type="project" value="UniProtKB-UniRule"/>
</dbReference>
<dbReference type="GO" id="GO:0005829">
    <property type="term" value="C:cytosol"/>
    <property type="evidence" value="ECO:0007669"/>
    <property type="project" value="TreeGrafter"/>
</dbReference>
<dbReference type="GO" id="GO:0005960">
    <property type="term" value="C:glycine cleavage complex"/>
    <property type="evidence" value="ECO:0007669"/>
    <property type="project" value="InterPro"/>
</dbReference>
<dbReference type="PANTHER" id="PTHR11715">
    <property type="entry name" value="GLYCINE CLEAVAGE SYSTEM H PROTEIN"/>
    <property type="match status" value="1"/>
</dbReference>
<proteinExistence type="inferred from homology"/>
<feature type="domain" description="Lipoyl-binding" evidence="5">
    <location>
        <begin position="22"/>
        <end position="104"/>
    </location>
</feature>
<dbReference type="HAMAP" id="MF_00272">
    <property type="entry name" value="GcvH"/>
    <property type="match status" value="1"/>
</dbReference>
<dbReference type="AlphaFoldDB" id="A0A919UML2"/>
<dbReference type="InterPro" id="IPR011053">
    <property type="entry name" value="Single_hybrid_motif"/>
</dbReference>
<dbReference type="Pfam" id="PF01597">
    <property type="entry name" value="GCV_H"/>
    <property type="match status" value="1"/>
</dbReference>
<comment type="similarity">
    <text evidence="1 3">Belongs to the GcvH family.</text>
</comment>
<name>A0A919UML2_9ACTN</name>
<dbReference type="EMBL" id="BOOA01000010">
    <property type="protein sequence ID" value="GIH23418.1"/>
    <property type="molecule type" value="Genomic_DNA"/>
</dbReference>
<dbReference type="SUPFAM" id="SSF51230">
    <property type="entry name" value="Single hybrid motif"/>
    <property type="match status" value="1"/>
</dbReference>
<dbReference type="PROSITE" id="PS50968">
    <property type="entry name" value="BIOTINYL_LIPOYL"/>
    <property type="match status" value="1"/>
</dbReference>
<evidence type="ECO:0000259" key="5">
    <source>
        <dbReference type="PROSITE" id="PS50968"/>
    </source>
</evidence>
<evidence type="ECO:0000313" key="7">
    <source>
        <dbReference type="Proteomes" id="UP000640052"/>
    </source>
</evidence>
<dbReference type="PANTHER" id="PTHR11715:SF3">
    <property type="entry name" value="GLYCINE CLEAVAGE SYSTEM H PROTEIN-RELATED"/>
    <property type="match status" value="1"/>
</dbReference>
<evidence type="ECO:0000256" key="2">
    <source>
        <dbReference type="ARBA" id="ARBA00022823"/>
    </source>
</evidence>
<evidence type="ECO:0000256" key="1">
    <source>
        <dbReference type="ARBA" id="ARBA00009249"/>
    </source>
</evidence>
<dbReference type="PROSITE" id="PS00189">
    <property type="entry name" value="LIPOYL"/>
    <property type="match status" value="1"/>
</dbReference>
<dbReference type="CDD" id="cd06848">
    <property type="entry name" value="GCS_H"/>
    <property type="match status" value="1"/>
</dbReference>
<comment type="subunit">
    <text evidence="3">The glycine cleavage system is composed of four proteins: P, T, L and H.</text>
</comment>
<organism evidence="6 7">
    <name type="scientific">Acrocarpospora phusangensis</name>
    <dbReference type="NCBI Taxonomy" id="1070424"/>
    <lineage>
        <taxon>Bacteria</taxon>
        <taxon>Bacillati</taxon>
        <taxon>Actinomycetota</taxon>
        <taxon>Actinomycetes</taxon>
        <taxon>Streptosporangiales</taxon>
        <taxon>Streptosporangiaceae</taxon>
        <taxon>Acrocarpospora</taxon>
    </lineage>
</organism>
<dbReference type="InterPro" id="IPR003016">
    <property type="entry name" value="2-oxoA_DH_lipoyl-BS"/>
</dbReference>
<dbReference type="NCBIfam" id="TIGR00527">
    <property type="entry name" value="gcvH"/>
    <property type="match status" value="1"/>
</dbReference>
<dbReference type="Proteomes" id="UP000640052">
    <property type="component" value="Unassembled WGS sequence"/>
</dbReference>
<dbReference type="GO" id="GO:0009249">
    <property type="term" value="P:protein lipoylation"/>
    <property type="evidence" value="ECO:0007669"/>
    <property type="project" value="TreeGrafter"/>
</dbReference>
<comment type="caution">
    <text evidence="6">The sequence shown here is derived from an EMBL/GenBank/DDBJ whole genome shotgun (WGS) entry which is preliminary data.</text>
</comment>
<gene>
    <name evidence="6" type="primary">gcvH_1</name>
    <name evidence="3" type="synonym">gcvH</name>
    <name evidence="6" type="ORF">Aph01nite_17280</name>
</gene>
<dbReference type="InterPro" id="IPR002930">
    <property type="entry name" value="GCV_H"/>
</dbReference>